<evidence type="ECO:0000256" key="2">
    <source>
        <dbReference type="ARBA" id="ARBA00022525"/>
    </source>
</evidence>
<keyword evidence="5 9" id="KW-0378">Hydrolase</keyword>
<dbReference type="GO" id="GO:0030600">
    <property type="term" value="F:feruloyl esterase activity"/>
    <property type="evidence" value="ECO:0007669"/>
    <property type="project" value="InterPro"/>
</dbReference>
<evidence type="ECO:0000313" key="10">
    <source>
        <dbReference type="Proteomes" id="UP000024836"/>
    </source>
</evidence>
<dbReference type="SUPFAM" id="SSF53474">
    <property type="entry name" value="alpha/beta-Hydrolases"/>
    <property type="match status" value="1"/>
</dbReference>
<proteinExistence type="predicted"/>
<comment type="subcellular location">
    <subcellularLocation>
        <location evidence="1">Secreted</location>
    </subcellularLocation>
</comment>
<keyword evidence="2" id="KW-0964">Secreted</keyword>
<evidence type="ECO:0000256" key="3">
    <source>
        <dbReference type="ARBA" id="ARBA00022651"/>
    </source>
</evidence>
<keyword evidence="7" id="KW-0624">Polysaccharide degradation</keyword>
<keyword evidence="4 8" id="KW-0732">Signal</keyword>
<dbReference type="Gene3D" id="3.40.50.1820">
    <property type="entry name" value="alpha/beta hydrolase"/>
    <property type="match status" value="1"/>
</dbReference>
<evidence type="ECO:0000256" key="8">
    <source>
        <dbReference type="SAM" id="SignalP"/>
    </source>
</evidence>
<evidence type="ECO:0000313" key="9">
    <source>
        <dbReference type="EMBL" id="KCV81444.1"/>
    </source>
</evidence>
<dbReference type="PANTHER" id="PTHR38050">
    <property type="match status" value="1"/>
</dbReference>
<feature type="signal peptide" evidence="8">
    <location>
        <begin position="1"/>
        <end position="21"/>
    </location>
</feature>
<reference evidence="9 10" key="1">
    <citation type="submission" date="2013-04" db="EMBL/GenBank/DDBJ databases">
        <title>Shimia sp. 22II-S11-Z10 Genome Sequencing.</title>
        <authorList>
            <person name="Lai Q."/>
            <person name="Li G."/>
            <person name="Shao Z."/>
        </authorList>
    </citation>
    <scope>NUCLEOTIDE SEQUENCE [LARGE SCALE GENOMIC DNA]</scope>
    <source>
        <strain evidence="10">22II-S11-Z10</strain>
    </source>
</reference>
<comment type="caution">
    <text evidence="9">The sequence shown here is derived from an EMBL/GenBank/DDBJ whole genome shotgun (WGS) entry which is preliminary data.</text>
</comment>
<dbReference type="GO" id="GO:0045493">
    <property type="term" value="P:xylan catabolic process"/>
    <property type="evidence" value="ECO:0007669"/>
    <property type="project" value="UniProtKB-KW"/>
</dbReference>
<keyword evidence="10" id="KW-1185">Reference proteome</keyword>
<feature type="chain" id="PRO_5001566979" evidence="8">
    <location>
        <begin position="22"/>
        <end position="295"/>
    </location>
</feature>
<dbReference type="OrthoDB" id="9767239at2"/>
<keyword evidence="3" id="KW-0858">Xylan degradation</keyword>
<name>A0A058ZIK1_9RHOB</name>
<dbReference type="EMBL" id="AQQY01000008">
    <property type="protein sequence ID" value="KCV81444.1"/>
    <property type="molecule type" value="Genomic_DNA"/>
</dbReference>
<dbReference type="InterPro" id="IPR043595">
    <property type="entry name" value="FaeB/C/D"/>
</dbReference>
<dbReference type="AlphaFoldDB" id="A0A058ZIK1"/>
<sequence length="295" mass="32110">MKNRLMALVGPILLAFLAAQAAAGTRVVRSVEHDGLTRRYIAHVPEQASDPLSVIFALHPGYGTGRGFERQLALHEDPAAKDYVIVYPTGIQRSWNSGYCCGKAFANQVDDVGFIMAILAQIGQDLPLSQDRHFATGFSNGAMLAQRLACEKNTVFAGFVAMGGNRDYRDGCDVARPVSGLFLHGLLDAYSPIEGGQGKLKRPGVRPSLYSNVDFWVAQNHCQASSSTTRLGAVPCTRHSSCDQDSIVELCLIKDLGHWMPGQTATSDRQRDALGPDRPDLDARSEIFRFFATLP</sequence>
<dbReference type="GO" id="GO:0005576">
    <property type="term" value="C:extracellular region"/>
    <property type="evidence" value="ECO:0007669"/>
    <property type="project" value="UniProtKB-SubCell"/>
</dbReference>
<evidence type="ECO:0000256" key="5">
    <source>
        <dbReference type="ARBA" id="ARBA00022801"/>
    </source>
</evidence>
<evidence type="ECO:0000256" key="1">
    <source>
        <dbReference type="ARBA" id="ARBA00004613"/>
    </source>
</evidence>
<organism evidence="9 10">
    <name type="scientific">Actibacterium atlanticum</name>
    <dbReference type="NCBI Taxonomy" id="1461693"/>
    <lineage>
        <taxon>Bacteria</taxon>
        <taxon>Pseudomonadati</taxon>
        <taxon>Pseudomonadota</taxon>
        <taxon>Alphaproteobacteria</taxon>
        <taxon>Rhodobacterales</taxon>
        <taxon>Roseobacteraceae</taxon>
        <taxon>Actibacterium</taxon>
    </lineage>
</organism>
<dbReference type="InterPro" id="IPR029058">
    <property type="entry name" value="AB_hydrolase_fold"/>
</dbReference>
<dbReference type="Proteomes" id="UP000024836">
    <property type="component" value="Unassembled WGS sequence"/>
</dbReference>
<evidence type="ECO:0000256" key="7">
    <source>
        <dbReference type="ARBA" id="ARBA00023326"/>
    </source>
</evidence>
<dbReference type="RefSeq" id="WP_051598139.1">
    <property type="nucleotide sequence ID" value="NZ_AQQY01000008.1"/>
</dbReference>
<accession>A0A058ZIK1</accession>
<evidence type="ECO:0000256" key="4">
    <source>
        <dbReference type="ARBA" id="ARBA00022729"/>
    </source>
</evidence>
<dbReference type="eggNOG" id="COG3509">
    <property type="taxonomic scope" value="Bacteria"/>
</dbReference>
<dbReference type="STRING" id="1461693.ATO10_12584"/>
<dbReference type="PANTHER" id="PTHR38050:SF2">
    <property type="entry name" value="FERULOYL ESTERASE C-RELATED"/>
    <property type="match status" value="1"/>
</dbReference>
<protein>
    <submittedName>
        <fullName evidence="9">Putative hydrolase</fullName>
    </submittedName>
</protein>
<evidence type="ECO:0000256" key="6">
    <source>
        <dbReference type="ARBA" id="ARBA00023277"/>
    </source>
</evidence>
<keyword evidence="6" id="KW-0119">Carbohydrate metabolism</keyword>
<gene>
    <name evidence="9" type="ORF">ATO10_12584</name>
</gene>